<evidence type="ECO:0000313" key="2">
    <source>
        <dbReference type="Proteomes" id="UP000828251"/>
    </source>
</evidence>
<gene>
    <name evidence="1" type="ORF">J1N35_029169</name>
</gene>
<comment type="caution">
    <text evidence="1">The sequence shown here is derived from an EMBL/GenBank/DDBJ whole genome shotgun (WGS) entry which is preliminary data.</text>
</comment>
<dbReference type="EMBL" id="JAIQCV010000009">
    <property type="protein sequence ID" value="KAH1064182.1"/>
    <property type="molecule type" value="Genomic_DNA"/>
</dbReference>
<accession>A0A9D3UYD6</accession>
<name>A0A9D3UYD6_9ROSI</name>
<dbReference type="Proteomes" id="UP000828251">
    <property type="component" value="Unassembled WGS sequence"/>
</dbReference>
<dbReference type="AlphaFoldDB" id="A0A9D3UYD6"/>
<proteinExistence type="predicted"/>
<keyword evidence="2" id="KW-1185">Reference proteome</keyword>
<reference evidence="1 2" key="1">
    <citation type="journal article" date="2021" name="Plant Biotechnol. J.">
        <title>Multi-omics assisted identification of the key and species-specific regulatory components of drought-tolerant mechanisms in Gossypium stocksii.</title>
        <authorList>
            <person name="Yu D."/>
            <person name="Ke L."/>
            <person name="Zhang D."/>
            <person name="Wu Y."/>
            <person name="Sun Y."/>
            <person name="Mei J."/>
            <person name="Sun J."/>
            <person name="Sun Y."/>
        </authorList>
    </citation>
    <scope>NUCLEOTIDE SEQUENCE [LARGE SCALE GENOMIC DNA]</scope>
    <source>
        <strain evidence="2">cv. E1</strain>
        <tissue evidence="1">Leaf</tissue>
    </source>
</reference>
<evidence type="ECO:0000313" key="1">
    <source>
        <dbReference type="EMBL" id="KAH1064182.1"/>
    </source>
</evidence>
<protein>
    <submittedName>
        <fullName evidence="1">Uncharacterized protein</fullName>
    </submittedName>
</protein>
<organism evidence="1 2">
    <name type="scientific">Gossypium stocksii</name>
    <dbReference type="NCBI Taxonomy" id="47602"/>
    <lineage>
        <taxon>Eukaryota</taxon>
        <taxon>Viridiplantae</taxon>
        <taxon>Streptophyta</taxon>
        <taxon>Embryophyta</taxon>
        <taxon>Tracheophyta</taxon>
        <taxon>Spermatophyta</taxon>
        <taxon>Magnoliopsida</taxon>
        <taxon>eudicotyledons</taxon>
        <taxon>Gunneridae</taxon>
        <taxon>Pentapetalae</taxon>
        <taxon>rosids</taxon>
        <taxon>malvids</taxon>
        <taxon>Malvales</taxon>
        <taxon>Malvaceae</taxon>
        <taxon>Malvoideae</taxon>
        <taxon>Gossypium</taxon>
    </lineage>
</organism>
<sequence length="130" mass="14651">MVIGRCWLSSDRGWIKLNMDVAGSLNVSNACIGGVFRDSNANWLYDYSMVVVPDPKPIVSRRQILSYLRLCITLLCFDPTLVTVSLFTLLEREWWTVIAAIEIFTGGRRRLPIPLQMILSLCAITAVFSP</sequence>